<evidence type="ECO:0000313" key="2">
    <source>
        <dbReference type="Proteomes" id="UP001212841"/>
    </source>
</evidence>
<dbReference type="PANTHER" id="PTHR42707">
    <property type="entry name" value="ACYL-COA DEHYDROGENASE"/>
    <property type="match status" value="1"/>
</dbReference>
<dbReference type="PANTHER" id="PTHR42707:SF2">
    <property type="entry name" value="ACD11 DEHYDROGENASE"/>
    <property type="match status" value="1"/>
</dbReference>
<evidence type="ECO:0000313" key="1">
    <source>
        <dbReference type="EMBL" id="KAJ3047381.1"/>
    </source>
</evidence>
<dbReference type="InterPro" id="IPR052904">
    <property type="entry name" value="Acyl-CoA_dehydrogenase-like"/>
</dbReference>
<feature type="non-terminal residue" evidence="1">
    <location>
        <position position="308"/>
    </location>
</feature>
<dbReference type="Proteomes" id="UP001212841">
    <property type="component" value="Unassembled WGS sequence"/>
</dbReference>
<dbReference type="AlphaFoldDB" id="A0AAD5X1S7"/>
<reference evidence="1" key="1">
    <citation type="submission" date="2020-05" db="EMBL/GenBank/DDBJ databases">
        <title>Phylogenomic resolution of chytrid fungi.</title>
        <authorList>
            <person name="Stajich J.E."/>
            <person name="Amses K."/>
            <person name="Simmons R."/>
            <person name="Seto K."/>
            <person name="Myers J."/>
            <person name="Bonds A."/>
            <person name="Quandt C.A."/>
            <person name="Barry K."/>
            <person name="Liu P."/>
            <person name="Grigoriev I."/>
            <person name="Longcore J.E."/>
            <person name="James T.Y."/>
        </authorList>
    </citation>
    <scope>NUCLEOTIDE SEQUENCE</scope>
    <source>
        <strain evidence="1">JEL0318</strain>
    </source>
</reference>
<gene>
    <name evidence="1" type="ORF">HK097_011578</name>
</gene>
<proteinExistence type="predicted"/>
<dbReference type="EMBL" id="JADGJD010000972">
    <property type="protein sequence ID" value="KAJ3047381.1"/>
    <property type="molecule type" value="Genomic_DNA"/>
</dbReference>
<dbReference type="Gene3D" id="2.40.110.20">
    <property type="match status" value="1"/>
</dbReference>
<dbReference type="GO" id="GO:0003995">
    <property type="term" value="F:acyl-CoA dehydrogenase activity"/>
    <property type="evidence" value="ECO:0007669"/>
    <property type="project" value="TreeGrafter"/>
</dbReference>
<dbReference type="SUPFAM" id="SSF56645">
    <property type="entry name" value="Acyl-CoA dehydrogenase NM domain-like"/>
    <property type="match status" value="1"/>
</dbReference>
<organism evidence="1 2">
    <name type="scientific">Rhizophlyctis rosea</name>
    <dbReference type="NCBI Taxonomy" id="64517"/>
    <lineage>
        <taxon>Eukaryota</taxon>
        <taxon>Fungi</taxon>
        <taxon>Fungi incertae sedis</taxon>
        <taxon>Chytridiomycota</taxon>
        <taxon>Chytridiomycota incertae sedis</taxon>
        <taxon>Chytridiomycetes</taxon>
        <taxon>Rhizophlyctidales</taxon>
        <taxon>Rhizophlyctidaceae</taxon>
        <taxon>Rhizophlyctis</taxon>
    </lineage>
</organism>
<dbReference type="InterPro" id="IPR036250">
    <property type="entry name" value="AcylCo_DH-like_C"/>
</dbReference>
<protein>
    <submittedName>
        <fullName evidence="1">Uncharacterized protein</fullName>
    </submittedName>
</protein>
<keyword evidence="2" id="KW-1185">Reference proteome</keyword>
<comment type="caution">
    <text evidence="1">The sequence shown here is derived from an EMBL/GenBank/DDBJ whole genome shotgun (WGS) entry which is preliminary data.</text>
</comment>
<sequence length="308" mass="33741">MLKLCLWSGSCANVTCPSAMTDGAARLLRIQLDKPDLTPNERLAFQRAYTHLTSRDPSKAWTSGQWMTERPGGSDIRNTETFATLLPTPSSTPSHDSESTLVGPYSITGFKWFSSATDSQMTILLAKTSPTQISAFFAPTRLLPSSPASPPTLNGIQIFRLKSKLGTRPLPTAELTLTNTRAYMIGKPGQGTKEISTVLNITRIYTAVTAVGYWGRGLAIARAYARVRKITYNGNPTPLSKVPSHIRLLASSHIKYHALMHLCFFTVSLLAQSESTSKSPSKETKETTTLLRLLTPITKILCARYAMD</sequence>
<dbReference type="SUPFAM" id="SSF47203">
    <property type="entry name" value="Acyl-CoA dehydrogenase C-terminal domain-like"/>
    <property type="match status" value="1"/>
</dbReference>
<dbReference type="InterPro" id="IPR009100">
    <property type="entry name" value="AcylCoA_DH/oxidase_NM_dom_sf"/>
</dbReference>
<name>A0AAD5X1S7_9FUNG</name>
<dbReference type="Gene3D" id="1.20.140.10">
    <property type="entry name" value="Butyryl-CoA Dehydrogenase, subunit A, domain 3"/>
    <property type="match status" value="1"/>
</dbReference>
<accession>A0AAD5X1S7</accession>